<dbReference type="Proteomes" id="UP000274131">
    <property type="component" value="Unassembled WGS sequence"/>
</dbReference>
<dbReference type="WBParaSite" id="EVEC_0001068301-mRNA-1">
    <property type="protein sequence ID" value="EVEC_0001068301-mRNA-1"/>
    <property type="gene ID" value="EVEC_0001068301"/>
</dbReference>
<accession>A0A0N4VIN0</accession>
<dbReference type="EMBL" id="UXUI01010469">
    <property type="protein sequence ID" value="VDD95275.1"/>
    <property type="molecule type" value="Genomic_DNA"/>
</dbReference>
<reference evidence="4" key="1">
    <citation type="submission" date="2017-02" db="UniProtKB">
        <authorList>
            <consortium name="WormBaseParasite"/>
        </authorList>
    </citation>
    <scope>IDENTIFICATION</scope>
</reference>
<evidence type="ECO:0000256" key="1">
    <source>
        <dbReference type="SAM" id="Phobius"/>
    </source>
</evidence>
<proteinExistence type="predicted"/>
<keyword evidence="1" id="KW-0472">Membrane</keyword>
<reference evidence="2 3" key="2">
    <citation type="submission" date="2018-10" db="EMBL/GenBank/DDBJ databases">
        <authorList>
            <consortium name="Pathogen Informatics"/>
        </authorList>
    </citation>
    <scope>NUCLEOTIDE SEQUENCE [LARGE SCALE GENOMIC DNA]</scope>
</reference>
<protein>
    <submittedName>
        <fullName evidence="4">Activin_recp domain-containing protein</fullName>
    </submittedName>
</protein>
<evidence type="ECO:0000313" key="3">
    <source>
        <dbReference type="Proteomes" id="UP000274131"/>
    </source>
</evidence>
<evidence type="ECO:0000313" key="2">
    <source>
        <dbReference type="EMBL" id="VDD95275.1"/>
    </source>
</evidence>
<keyword evidence="1" id="KW-0812">Transmembrane</keyword>
<organism evidence="4">
    <name type="scientific">Enterobius vermicularis</name>
    <name type="common">Human pinworm</name>
    <dbReference type="NCBI Taxonomy" id="51028"/>
    <lineage>
        <taxon>Eukaryota</taxon>
        <taxon>Metazoa</taxon>
        <taxon>Ecdysozoa</taxon>
        <taxon>Nematoda</taxon>
        <taxon>Chromadorea</taxon>
        <taxon>Rhabditida</taxon>
        <taxon>Spirurina</taxon>
        <taxon>Oxyuridomorpha</taxon>
        <taxon>Oxyuroidea</taxon>
        <taxon>Oxyuridae</taxon>
        <taxon>Enterobius</taxon>
    </lineage>
</organism>
<dbReference type="OrthoDB" id="5860564at2759"/>
<evidence type="ECO:0000313" key="4">
    <source>
        <dbReference type="WBParaSite" id="EVEC_0001068301-mRNA-1"/>
    </source>
</evidence>
<dbReference type="AlphaFoldDB" id="A0A0N4VIN0"/>
<keyword evidence="3" id="KW-1185">Reference proteome</keyword>
<sequence>SDSAVIYTYLGICVHCFDCHSDYGSCNAGECEGEFCVKMETFSKYKEGRVIQKHCSNEKNEKNSCAQVPIGSYYSYRCACDRSWCNGDEALIAAGLEESSGGKSNLLPSPQTIFALLFLFFVAVSFSVLFVNALCTSFY</sequence>
<gene>
    <name evidence="2" type="ORF">EVEC_LOCUS10026</name>
</gene>
<name>A0A0N4VIN0_ENTVE</name>
<keyword evidence="1" id="KW-1133">Transmembrane helix</keyword>
<feature type="transmembrane region" description="Helical" evidence="1">
    <location>
        <begin position="113"/>
        <end position="135"/>
    </location>
</feature>